<feature type="signal peptide" evidence="1">
    <location>
        <begin position="1"/>
        <end position="21"/>
    </location>
</feature>
<evidence type="ECO:0000256" key="1">
    <source>
        <dbReference type="SAM" id="SignalP"/>
    </source>
</evidence>
<sequence length="158" mass="17699" precursor="true">MKTLLQTAVLLIFAATMGAGALTPVKEDSNTRDTRNDSSANIDDKIAAQPKLLRISANVDGSGRIIFTRDGVRYEHKYWDEPTDVSFDGEPWEDLSKTPPAWQDVVSHLDLTKAWIVKRQGRDVIALEQTPDGFDLYLCDSPNGAERYEVTIAIPRRH</sequence>
<dbReference type="EMBL" id="ABVL01000013">
    <property type="protein sequence ID" value="EDY18279.1"/>
    <property type="molecule type" value="Genomic_DNA"/>
</dbReference>
<comment type="caution">
    <text evidence="2">The sequence shown here is derived from an EMBL/GenBank/DDBJ whole genome shotgun (WGS) entry which is preliminary data.</text>
</comment>
<dbReference type="AlphaFoldDB" id="B4D574"/>
<proteinExistence type="predicted"/>
<organism evidence="2 3">
    <name type="scientific">Chthoniobacter flavus Ellin428</name>
    <dbReference type="NCBI Taxonomy" id="497964"/>
    <lineage>
        <taxon>Bacteria</taxon>
        <taxon>Pseudomonadati</taxon>
        <taxon>Verrucomicrobiota</taxon>
        <taxon>Spartobacteria</taxon>
        <taxon>Chthoniobacterales</taxon>
        <taxon>Chthoniobacteraceae</taxon>
        <taxon>Chthoniobacter</taxon>
    </lineage>
</organism>
<gene>
    <name evidence="2" type="ORF">CfE428DRAFT_4063</name>
</gene>
<keyword evidence="1" id="KW-0732">Signal</keyword>
<dbReference type="InParanoid" id="B4D574"/>
<keyword evidence="3" id="KW-1185">Reference proteome</keyword>
<dbReference type="RefSeq" id="WP_006981387.1">
    <property type="nucleotide sequence ID" value="NZ_ABVL01000013.1"/>
</dbReference>
<dbReference type="STRING" id="497964.CfE428DRAFT_4063"/>
<dbReference type="Proteomes" id="UP000005824">
    <property type="component" value="Unassembled WGS sequence"/>
</dbReference>
<protein>
    <recommendedName>
        <fullName evidence="4">Beta-lactamase-inhibitor-like PepSY-like domain-containing protein</fullName>
    </recommendedName>
</protein>
<name>B4D574_9BACT</name>
<reference evidence="2 3" key="1">
    <citation type="journal article" date="2011" name="J. Bacteriol.">
        <title>Genome sequence of Chthoniobacter flavus Ellin428, an aerobic heterotrophic soil bacterium.</title>
        <authorList>
            <person name="Kant R."/>
            <person name="van Passel M.W."/>
            <person name="Palva A."/>
            <person name="Lucas S."/>
            <person name="Lapidus A."/>
            <person name="Glavina Del Rio T."/>
            <person name="Dalin E."/>
            <person name="Tice H."/>
            <person name="Bruce D."/>
            <person name="Goodwin L."/>
            <person name="Pitluck S."/>
            <person name="Larimer F.W."/>
            <person name="Land M.L."/>
            <person name="Hauser L."/>
            <person name="Sangwan P."/>
            <person name="de Vos W.M."/>
            <person name="Janssen P.H."/>
            <person name="Smidt H."/>
        </authorList>
    </citation>
    <scope>NUCLEOTIDE SEQUENCE [LARGE SCALE GENOMIC DNA]</scope>
    <source>
        <strain evidence="2 3">Ellin428</strain>
    </source>
</reference>
<feature type="chain" id="PRO_5002802811" description="Beta-lactamase-inhibitor-like PepSY-like domain-containing protein" evidence="1">
    <location>
        <begin position="22"/>
        <end position="158"/>
    </location>
</feature>
<evidence type="ECO:0008006" key="4">
    <source>
        <dbReference type="Google" id="ProtNLM"/>
    </source>
</evidence>
<accession>B4D574</accession>
<evidence type="ECO:0000313" key="3">
    <source>
        <dbReference type="Proteomes" id="UP000005824"/>
    </source>
</evidence>
<evidence type="ECO:0000313" key="2">
    <source>
        <dbReference type="EMBL" id="EDY18279.1"/>
    </source>
</evidence>